<evidence type="ECO:0000256" key="1">
    <source>
        <dbReference type="SAM" id="Phobius"/>
    </source>
</evidence>
<evidence type="ECO:0000313" key="2">
    <source>
        <dbReference type="Proteomes" id="UP000887565"/>
    </source>
</evidence>
<accession>A0A915JPI9</accession>
<keyword evidence="1" id="KW-1133">Transmembrane helix</keyword>
<dbReference type="AlphaFoldDB" id="A0A915JPI9"/>
<dbReference type="Proteomes" id="UP000887565">
    <property type="component" value="Unplaced"/>
</dbReference>
<feature type="transmembrane region" description="Helical" evidence="1">
    <location>
        <begin position="69"/>
        <end position="89"/>
    </location>
</feature>
<evidence type="ECO:0000313" key="3">
    <source>
        <dbReference type="WBParaSite" id="nRc.2.0.1.t28174-RA"/>
    </source>
</evidence>
<proteinExistence type="predicted"/>
<keyword evidence="2" id="KW-1185">Reference proteome</keyword>
<organism evidence="2 3">
    <name type="scientific">Romanomermis culicivorax</name>
    <name type="common">Nematode worm</name>
    <dbReference type="NCBI Taxonomy" id="13658"/>
    <lineage>
        <taxon>Eukaryota</taxon>
        <taxon>Metazoa</taxon>
        <taxon>Ecdysozoa</taxon>
        <taxon>Nematoda</taxon>
        <taxon>Enoplea</taxon>
        <taxon>Dorylaimia</taxon>
        <taxon>Mermithida</taxon>
        <taxon>Mermithoidea</taxon>
        <taxon>Mermithidae</taxon>
        <taxon>Romanomermis</taxon>
    </lineage>
</organism>
<keyword evidence="1" id="KW-0472">Membrane</keyword>
<name>A0A915JPI9_ROMCU</name>
<dbReference type="WBParaSite" id="nRc.2.0.1.t28174-RA">
    <property type="protein sequence ID" value="nRc.2.0.1.t28174-RA"/>
    <property type="gene ID" value="nRc.2.0.1.g28174"/>
</dbReference>
<sequence length="211" mass="23429">MKFVPGKNWLAKYELTPSMLAEQDVGRASPSMLAEHARSCAWRCSASMLAELRCRASCGTGLTGLLSGFLLGALLMVSGGSFVQRFAAFSTGCTGRRCSSGVRLIRHSHFVGFMVFYFFLLLSFSFGGVFVPRGSGNGLAMAVNVQCRGAQWLWLLNIHWNRQRQLCSDQWRGCLCDNWSRLSDWHWQRTGGAGFVGSSRICWIWSCSACK</sequence>
<protein>
    <submittedName>
        <fullName evidence="3">Uncharacterized protein</fullName>
    </submittedName>
</protein>
<reference evidence="3" key="1">
    <citation type="submission" date="2022-11" db="UniProtKB">
        <authorList>
            <consortium name="WormBaseParasite"/>
        </authorList>
    </citation>
    <scope>IDENTIFICATION</scope>
</reference>
<feature type="transmembrane region" description="Helical" evidence="1">
    <location>
        <begin position="110"/>
        <end position="131"/>
    </location>
</feature>
<keyword evidence="1" id="KW-0812">Transmembrane</keyword>